<dbReference type="PANTHER" id="PTHR31751:SF7">
    <property type="entry name" value="THAP-TYPE DOMAIN-CONTAINING PROTEIN"/>
    <property type="match status" value="1"/>
</dbReference>
<evidence type="ECO:0000313" key="1">
    <source>
        <dbReference type="EMBL" id="PIK45977.1"/>
    </source>
</evidence>
<dbReference type="AlphaFoldDB" id="A0A2G8KD95"/>
<evidence type="ECO:0000313" key="2">
    <source>
        <dbReference type="Proteomes" id="UP000230750"/>
    </source>
</evidence>
<gene>
    <name evidence="1" type="ORF">BSL78_17185</name>
</gene>
<comment type="caution">
    <text evidence="1">The sequence shown here is derived from an EMBL/GenBank/DDBJ whole genome shotgun (WGS) entry which is preliminary data.</text>
</comment>
<accession>A0A2G8KD95</accession>
<name>A0A2G8KD95_STIJA</name>
<organism evidence="1 2">
    <name type="scientific">Stichopus japonicus</name>
    <name type="common">Sea cucumber</name>
    <dbReference type="NCBI Taxonomy" id="307972"/>
    <lineage>
        <taxon>Eukaryota</taxon>
        <taxon>Metazoa</taxon>
        <taxon>Echinodermata</taxon>
        <taxon>Eleutherozoa</taxon>
        <taxon>Echinozoa</taxon>
        <taxon>Holothuroidea</taxon>
        <taxon>Aspidochirotacea</taxon>
        <taxon>Aspidochirotida</taxon>
        <taxon>Stichopodidae</taxon>
        <taxon>Apostichopus</taxon>
    </lineage>
</organism>
<dbReference type="PANTHER" id="PTHR31751">
    <property type="entry name" value="SI:CH211-108C17.2-RELATED-RELATED"/>
    <property type="match status" value="1"/>
</dbReference>
<keyword evidence="2" id="KW-1185">Reference proteome</keyword>
<protein>
    <submittedName>
        <fullName evidence="1">Uncharacterized protein</fullName>
    </submittedName>
</protein>
<sequence length="178" mass="19868">MKMKMNMGDWDETVKEVTNIPSDQLISNLSVEEEVFGGMRDRNEELDEHEDSQGDDVKQAMAACVDDQKGIVWVSQLIQLIKLLNGDICKEKGCCREMAYKTCFVGTGLSISWSCQQGHGCGKWHSQPFFKNMYAGNLLMAAGVLLSGNSCLKMKHFCNTVGLASISKIHFTESRNDM</sequence>
<proteinExistence type="predicted"/>
<dbReference type="OrthoDB" id="5967653at2759"/>
<dbReference type="EMBL" id="MRZV01000673">
    <property type="protein sequence ID" value="PIK45977.1"/>
    <property type="molecule type" value="Genomic_DNA"/>
</dbReference>
<reference evidence="1 2" key="1">
    <citation type="journal article" date="2017" name="PLoS Biol.">
        <title>The sea cucumber genome provides insights into morphological evolution and visceral regeneration.</title>
        <authorList>
            <person name="Zhang X."/>
            <person name="Sun L."/>
            <person name="Yuan J."/>
            <person name="Sun Y."/>
            <person name="Gao Y."/>
            <person name="Zhang L."/>
            <person name="Li S."/>
            <person name="Dai H."/>
            <person name="Hamel J.F."/>
            <person name="Liu C."/>
            <person name="Yu Y."/>
            <person name="Liu S."/>
            <person name="Lin W."/>
            <person name="Guo K."/>
            <person name="Jin S."/>
            <person name="Xu P."/>
            <person name="Storey K.B."/>
            <person name="Huan P."/>
            <person name="Zhang T."/>
            <person name="Zhou Y."/>
            <person name="Zhang J."/>
            <person name="Lin C."/>
            <person name="Li X."/>
            <person name="Xing L."/>
            <person name="Huo D."/>
            <person name="Sun M."/>
            <person name="Wang L."/>
            <person name="Mercier A."/>
            <person name="Li F."/>
            <person name="Yang H."/>
            <person name="Xiang J."/>
        </authorList>
    </citation>
    <scope>NUCLEOTIDE SEQUENCE [LARGE SCALE GENOMIC DNA]</scope>
    <source>
        <strain evidence="1">Shaxun</strain>
        <tissue evidence="1">Muscle</tissue>
    </source>
</reference>
<dbReference type="Proteomes" id="UP000230750">
    <property type="component" value="Unassembled WGS sequence"/>
</dbReference>